<comment type="subcellular location">
    <subcellularLocation>
        <location evidence="1 8">Nucleus</location>
    </subcellularLocation>
</comment>
<dbReference type="InterPro" id="IPR044752">
    <property type="entry name" value="PIN-like_EXO1"/>
</dbReference>
<protein>
    <recommendedName>
        <fullName evidence="8">Exonuclease 1</fullName>
        <ecNumber evidence="8">3.1.-.-</ecNumber>
    </recommendedName>
</protein>
<comment type="function">
    <text evidence="8">5'-&gt;3' double-stranded DNA exonuclease which may also possess a cryptic 3'-&gt;5' double-stranded DNA exonuclease activity. Functions in DNA mismatch repair.</text>
</comment>
<feature type="compositionally biased region" description="Low complexity" evidence="10">
    <location>
        <begin position="469"/>
        <end position="484"/>
    </location>
</feature>
<accession>A0A132ADI2</accession>
<sequence length="540" mass="62161">MGITGLLPLMKGASTEISLSKLKGSVAVIDTNGWIHRACYSCADKIYLNEPTDMYVNYCINFCLVLRKHQITPILVFDGQSLPAKSETKLLRQKRKQQVREQIEELRRRGQESQARWLMRQCVDVTFEMVHKVIERCREEKFDCIVAPYEADAQMTYLVNQGIADFAITEDSDLLAFGCSRVLYKLDRDTARGRMVDLTRLHRCFKNMDLHKFQLMCILSVTKMFIFRDIVIGCDYLENIPGIGIGRSKKFFESYTGPTERIADILQKVPILLKMANKIQITADYIEDFIKAYNTFNHQIIYCPRRNQMTYLHPINENLTHDQLRKYAGDFFDSRIDLDSSLTFVRNYILGNVCPKTLKIIDHNHVPCESWFASIICERIECSSIEMNVPSMKIIECSSPSIDPELESKSKRKLSTKPKSNGKSSKDSSMKTLLEDSPIFKEKNLLTARYNRDMFKSNDSPKNCDPKTKTMTKSKYFTSTKSKSIPNQDEFSPSCKRKKSDNDTSSSSIEIDEMKKLVILNSQNNHHKSSRSSSVLKKIK</sequence>
<dbReference type="Pfam" id="PF00867">
    <property type="entry name" value="XPG_I"/>
    <property type="match status" value="1"/>
</dbReference>
<organism evidence="13 14">
    <name type="scientific">Sarcoptes scabiei</name>
    <name type="common">Itch mite</name>
    <name type="synonym">Acarus scabiei</name>
    <dbReference type="NCBI Taxonomy" id="52283"/>
    <lineage>
        <taxon>Eukaryota</taxon>
        <taxon>Metazoa</taxon>
        <taxon>Ecdysozoa</taxon>
        <taxon>Arthropoda</taxon>
        <taxon>Chelicerata</taxon>
        <taxon>Arachnida</taxon>
        <taxon>Acari</taxon>
        <taxon>Acariformes</taxon>
        <taxon>Sarcoptiformes</taxon>
        <taxon>Astigmata</taxon>
        <taxon>Psoroptidia</taxon>
        <taxon>Sarcoptoidea</taxon>
        <taxon>Sarcoptidae</taxon>
        <taxon>Sarcoptinae</taxon>
        <taxon>Sarcoptes</taxon>
    </lineage>
</organism>
<keyword evidence="8" id="KW-0228">DNA excision</keyword>
<keyword evidence="2 8" id="KW-0540">Nuclease</keyword>
<dbReference type="PANTHER" id="PTHR11081">
    <property type="entry name" value="FLAP ENDONUCLEASE FAMILY MEMBER"/>
    <property type="match status" value="1"/>
</dbReference>
<dbReference type="GO" id="GO:0046872">
    <property type="term" value="F:metal ion binding"/>
    <property type="evidence" value="ECO:0007669"/>
    <property type="project" value="UniProtKB-UniRule"/>
</dbReference>
<keyword evidence="8" id="KW-0479">Metal-binding</keyword>
<dbReference type="Proteomes" id="UP000616769">
    <property type="component" value="Unassembled WGS sequence"/>
</dbReference>
<dbReference type="PRINTS" id="PR00853">
    <property type="entry name" value="XPGRADSUPER"/>
</dbReference>
<evidence type="ECO:0000256" key="10">
    <source>
        <dbReference type="SAM" id="MobiDB-lite"/>
    </source>
</evidence>
<name>A0A132ADI2_SARSC</name>
<evidence type="ECO:0000256" key="7">
    <source>
        <dbReference type="ARBA" id="ARBA00023242"/>
    </source>
</evidence>
<evidence type="ECO:0000256" key="3">
    <source>
        <dbReference type="ARBA" id="ARBA00022759"/>
    </source>
</evidence>
<dbReference type="VEuPathDB" id="VectorBase:SSCA003684"/>
<gene>
    <name evidence="13" type="ORF">QR98_0075040</name>
</gene>
<dbReference type="FunFam" id="3.40.50.1010:FF:000002">
    <property type="entry name" value="Exonuclease 1, putative"/>
    <property type="match status" value="1"/>
</dbReference>
<feature type="coiled-coil region" evidence="9">
    <location>
        <begin position="89"/>
        <end position="116"/>
    </location>
</feature>
<feature type="domain" description="XPG-I" evidence="11">
    <location>
        <begin position="138"/>
        <end position="210"/>
    </location>
</feature>
<keyword evidence="5 8" id="KW-0378">Hydrolase</keyword>
<keyword evidence="8" id="KW-0267">Excision nuclease</keyword>
<evidence type="ECO:0000256" key="9">
    <source>
        <dbReference type="SAM" id="Coils"/>
    </source>
</evidence>
<dbReference type="AlphaFoldDB" id="A0A132ADI2"/>
<dbReference type="InterPro" id="IPR006084">
    <property type="entry name" value="XPG/Rad2"/>
</dbReference>
<dbReference type="InterPro" id="IPR019974">
    <property type="entry name" value="XPG_CS"/>
</dbReference>
<dbReference type="SUPFAM" id="SSF47807">
    <property type="entry name" value="5' to 3' exonuclease, C-terminal subdomain"/>
    <property type="match status" value="1"/>
</dbReference>
<comment type="similarity">
    <text evidence="8">Belongs to the XPG/RAD2 endonuclease family. EXO1 subfamily.</text>
</comment>
<dbReference type="InterPro" id="IPR006085">
    <property type="entry name" value="XPG_DNA_repair_N"/>
</dbReference>
<dbReference type="GO" id="GO:0003677">
    <property type="term" value="F:DNA binding"/>
    <property type="evidence" value="ECO:0007669"/>
    <property type="project" value="UniProtKB-UniRule"/>
</dbReference>
<evidence type="ECO:0000256" key="4">
    <source>
        <dbReference type="ARBA" id="ARBA00022763"/>
    </source>
</evidence>
<feature type="region of interest" description="Disordered" evidence="10">
    <location>
        <begin position="452"/>
        <end position="540"/>
    </location>
</feature>
<dbReference type="GO" id="GO:0035312">
    <property type="term" value="F:5'-3' DNA exonuclease activity"/>
    <property type="evidence" value="ECO:0007669"/>
    <property type="project" value="UniProtKB-UniRule"/>
</dbReference>
<dbReference type="PROSITE" id="PS00841">
    <property type="entry name" value="XPG_1"/>
    <property type="match status" value="1"/>
</dbReference>
<dbReference type="InterPro" id="IPR006086">
    <property type="entry name" value="XPG-I_dom"/>
</dbReference>
<evidence type="ECO:0000256" key="6">
    <source>
        <dbReference type="ARBA" id="ARBA00023204"/>
    </source>
</evidence>
<evidence type="ECO:0000259" key="12">
    <source>
        <dbReference type="SMART" id="SM00485"/>
    </source>
</evidence>
<evidence type="ECO:0000256" key="5">
    <source>
        <dbReference type="ARBA" id="ARBA00022801"/>
    </source>
</evidence>
<keyword evidence="6 8" id="KW-0234">DNA repair</keyword>
<dbReference type="InterPro" id="IPR036279">
    <property type="entry name" value="5-3_exonuclease_C_sf"/>
</dbReference>
<feature type="compositionally biased region" description="Polar residues" evidence="10">
    <location>
        <begin position="531"/>
        <end position="540"/>
    </location>
</feature>
<dbReference type="SMART" id="SM00484">
    <property type="entry name" value="XPGI"/>
    <property type="match status" value="1"/>
</dbReference>
<dbReference type="SMART" id="SM00485">
    <property type="entry name" value="XPGN"/>
    <property type="match status" value="1"/>
</dbReference>
<evidence type="ECO:0000256" key="1">
    <source>
        <dbReference type="ARBA" id="ARBA00004123"/>
    </source>
</evidence>
<dbReference type="Pfam" id="PF00752">
    <property type="entry name" value="XPG_N"/>
    <property type="match status" value="1"/>
</dbReference>
<keyword evidence="3" id="KW-0255">Endonuclease</keyword>
<feature type="domain" description="XPG N-terminal" evidence="12">
    <location>
        <begin position="1"/>
        <end position="99"/>
    </location>
</feature>
<dbReference type="GO" id="GO:0017108">
    <property type="term" value="F:5'-flap endonuclease activity"/>
    <property type="evidence" value="ECO:0007669"/>
    <property type="project" value="TreeGrafter"/>
</dbReference>
<reference evidence="13 14" key="1">
    <citation type="journal article" date="2015" name="Parasit. Vectors">
        <title>Draft genome of the scabies mite.</title>
        <authorList>
            <person name="Rider S.D.Jr."/>
            <person name="Morgan M.S."/>
            <person name="Arlian L.G."/>
        </authorList>
    </citation>
    <scope>NUCLEOTIDE SEQUENCE [LARGE SCALE GENOMIC DNA]</scope>
    <source>
        <strain evidence="13">Arlian Lab</strain>
    </source>
</reference>
<keyword evidence="7 8" id="KW-0539">Nucleus</keyword>
<dbReference type="GO" id="GO:0006298">
    <property type="term" value="P:mismatch repair"/>
    <property type="evidence" value="ECO:0007669"/>
    <property type="project" value="TreeGrafter"/>
</dbReference>
<keyword evidence="9" id="KW-0175">Coiled coil</keyword>
<keyword evidence="8 13" id="KW-0269">Exonuclease</keyword>
<feature type="region of interest" description="Disordered" evidence="10">
    <location>
        <begin position="404"/>
        <end position="433"/>
    </location>
</feature>
<evidence type="ECO:0000259" key="11">
    <source>
        <dbReference type="SMART" id="SM00484"/>
    </source>
</evidence>
<keyword evidence="4 8" id="KW-0227">DNA damage</keyword>
<evidence type="ECO:0000313" key="13">
    <source>
        <dbReference type="EMBL" id="KPM08977.1"/>
    </source>
</evidence>
<evidence type="ECO:0000256" key="2">
    <source>
        <dbReference type="ARBA" id="ARBA00022722"/>
    </source>
</evidence>
<dbReference type="InterPro" id="IPR029060">
    <property type="entry name" value="PIN-like_dom_sf"/>
</dbReference>
<dbReference type="GO" id="GO:0006310">
    <property type="term" value="P:DNA recombination"/>
    <property type="evidence" value="ECO:0007669"/>
    <property type="project" value="TreeGrafter"/>
</dbReference>
<keyword evidence="8" id="KW-0460">Magnesium</keyword>
<dbReference type="SUPFAM" id="SSF88723">
    <property type="entry name" value="PIN domain-like"/>
    <property type="match status" value="1"/>
</dbReference>
<comment type="caution">
    <text evidence="13">The sequence shown here is derived from an EMBL/GenBank/DDBJ whole genome shotgun (WGS) entry which is preliminary data.</text>
</comment>
<proteinExistence type="inferred from homology"/>
<evidence type="ECO:0000256" key="8">
    <source>
        <dbReference type="RuleBase" id="RU910737"/>
    </source>
</evidence>
<dbReference type="CDD" id="cd09857">
    <property type="entry name" value="PIN_EXO1"/>
    <property type="match status" value="1"/>
</dbReference>
<comment type="cofactor">
    <cofactor evidence="8">
        <name>Mg(2+)</name>
        <dbReference type="ChEBI" id="CHEBI:18420"/>
    </cofactor>
    <text evidence="8">Binds 2 magnesium ions per subunit. They probably participate in the reaction catalyzed by the enzyme. May bind an additional third magnesium ion after substrate binding.</text>
</comment>
<dbReference type="OrthoDB" id="26491at2759"/>
<dbReference type="EC" id="3.1.-.-" evidence="8"/>
<dbReference type="Gene3D" id="3.40.50.1010">
    <property type="entry name" value="5'-nuclease"/>
    <property type="match status" value="1"/>
</dbReference>
<evidence type="ECO:0000313" key="14">
    <source>
        <dbReference type="Proteomes" id="UP000616769"/>
    </source>
</evidence>
<keyword evidence="8" id="KW-0238">DNA-binding</keyword>
<dbReference type="PANTHER" id="PTHR11081:SF8">
    <property type="entry name" value="EXONUCLEASE 1"/>
    <property type="match status" value="1"/>
</dbReference>
<dbReference type="GO" id="GO:0005634">
    <property type="term" value="C:nucleus"/>
    <property type="evidence" value="ECO:0007669"/>
    <property type="project" value="UniProtKB-SubCell"/>
</dbReference>
<dbReference type="EMBL" id="JXLN01012958">
    <property type="protein sequence ID" value="KPM08977.1"/>
    <property type="molecule type" value="Genomic_DNA"/>
</dbReference>
<dbReference type="Gene3D" id="1.10.150.20">
    <property type="entry name" value="5' to 3' exonuclease, C-terminal subdomain"/>
    <property type="match status" value="1"/>
</dbReference>